<dbReference type="InterPro" id="IPR045079">
    <property type="entry name" value="Oxoprolinase-like"/>
</dbReference>
<dbReference type="Proteomes" id="UP001501747">
    <property type="component" value="Unassembled WGS sequence"/>
</dbReference>
<dbReference type="SUPFAM" id="SSF53067">
    <property type="entry name" value="Actin-like ATPase domain"/>
    <property type="match status" value="1"/>
</dbReference>
<accession>A0ABP7R2F1</accession>
<evidence type="ECO:0000313" key="4">
    <source>
        <dbReference type="EMBL" id="GAA3991593.1"/>
    </source>
</evidence>
<evidence type="ECO:0000313" key="5">
    <source>
        <dbReference type="Proteomes" id="UP001501747"/>
    </source>
</evidence>
<feature type="domain" description="Hydantoinase/oxoprolinase N-terminal" evidence="2">
    <location>
        <begin position="4"/>
        <end position="184"/>
    </location>
</feature>
<evidence type="ECO:0000259" key="1">
    <source>
        <dbReference type="Pfam" id="PF01968"/>
    </source>
</evidence>
<dbReference type="InterPro" id="IPR002821">
    <property type="entry name" value="Hydantoinase_A"/>
</dbReference>
<keyword evidence="5" id="KW-1185">Reference proteome</keyword>
<protein>
    <submittedName>
        <fullName evidence="4">Hydantoinase/oxoprolinase family protein</fullName>
    </submittedName>
</protein>
<dbReference type="RefSeq" id="WP_344871133.1">
    <property type="nucleotide sequence ID" value="NZ_BAABAL010000005.1"/>
</dbReference>
<dbReference type="InterPro" id="IPR008040">
    <property type="entry name" value="Hydant_A_N"/>
</dbReference>
<sequence length="672" mass="70262">MGYRLGVDVGGTFTDVLLVDQVTGRTFRVKTPSTPDNAGLGVRRGIALVCEQAGIAPGEVSRVVHGTTLATNLILQGKGARVGLVTTHGFRRMLQIARSYLPGPLAGWVQWPKPEPLARMENTIEVAERVDPEGRVVRPLDVQGAREALRGLRGSGIEALTISLLNSYANDVHERVLAEIAAEELPGLPISLSASVIAEPKEYERALAAVADSYVRPSVSRYLADLGEVLDGAGITAPLSILRGDGVQTMPDRAADHPLGLLLSGPVGGVAGASWFAEQLGLRDFLTFDMGGTSTDITLVRDGRPRLAKQAIVGKLEVRTSSVDVRSVGAGGGSIALVDEQGELVVGPESAGARPGPVAYGLGGDEPTVTDANVLLGHLPGKLAGGEIMLDRAAARRALKGLAHDLGISRSFEAAEQVVETVNENMAAALRLVSVRQGAEPKDFALLAYGGAGPLHANAIGVLTGSWPVIVPPAPGVLCAHGDATAGLRDEDSALVRRPLDAIDNSEFRALVDDLEKSVCHRLEDLGVTRAEQTLCRSAVLRSEGREFSVHLTDAVLASADPLGALGFPSSASASAELVRIDLVAQGPRLLVAPTALPPGEEVPVTALVAHTEIWHGGRPVDARIYDRAKLLAGNVIVGPAIIVEMDSTTLVLPEHSATVHPTGCLLLRPLT</sequence>
<dbReference type="Pfam" id="PF05378">
    <property type="entry name" value="Hydant_A_N"/>
    <property type="match status" value="1"/>
</dbReference>
<proteinExistence type="predicted"/>
<organism evidence="4 5">
    <name type="scientific">Allokutzneria multivorans</name>
    <dbReference type="NCBI Taxonomy" id="1142134"/>
    <lineage>
        <taxon>Bacteria</taxon>
        <taxon>Bacillati</taxon>
        <taxon>Actinomycetota</taxon>
        <taxon>Actinomycetes</taxon>
        <taxon>Pseudonocardiales</taxon>
        <taxon>Pseudonocardiaceae</taxon>
        <taxon>Allokutzneria</taxon>
    </lineage>
</organism>
<name>A0ABP7R2F1_9PSEU</name>
<gene>
    <name evidence="4" type="ORF">GCM10022247_08070</name>
</gene>
<comment type="caution">
    <text evidence="4">The sequence shown here is derived from an EMBL/GenBank/DDBJ whole genome shotgun (WGS) entry which is preliminary data.</text>
</comment>
<reference evidence="5" key="1">
    <citation type="journal article" date="2019" name="Int. J. Syst. Evol. Microbiol.">
        <title>The Global Catalogue of Microorganisms (GCM) 10K type strain sequencing project: providing services to taxonomists for standard genome sequencing and annotation.</title>
        <authorList>
            <consortium name="The Broad Institute Genomics Platform"/>
            <consortium name="The Broad Institute Genome Sequencing Center for Infectious Disease"/>
            <person name="Wu L."/>
            <person name="Ma J."/>
        </authorList>
    </citation>
    <scope>NUCLEOTIDE SEQUENCE [LARGE SCALE GENOMIC DNA]</scope>
    <source>
        <strain evidence="5">JCM 17342</strain>
    </source>
</reference>
<evidence type="ECO:0000259" key="2">
    <source>
        <dbReference type="Pfam" id="PF05378"/>
    </source>
</evidence>
<dbReference type="InterPro" id="IPR043129">
    <property type="entry name" value="ATPase_NBD"/>
</dbReference>
<dbReference type="Pfam" id="PF19278">
    <property type="entry name" value="Hydant_A_C"/>
    <property type="match status" value="1"/>
</dbReference>
<dbReference type="InterPro" id="IPR049517">
    <property type="entry name" value="ACX-like_C"/>
</dbReference>
<dbReference type="PANTHER" id="PTHR11365:SF23">
    <property type="entry name" value="HYPOTHETICAL 5-OXOPROLINASE (EUROFUNG)-RELATED"/>
    <property type="match status" value="1"/>
</dbReference>
<feature type="domain" description="Hydantoinase A/oxoprolinase" evidence="1">
    <location>
        <begin position="205"/>
        <end position="490"/>
    </location>
</feature>
<dbReference type="PANTHER" id="PTHR11365">
    <property type="entry name" value="5-OXOPROLINASE RELATED"/>
    <property type="match status" value="1"/>
</dbReference>
<feature type="domain" description="Acetophenone carboxylase-like C-terminal" evidence="3">
    <location>
        <begin position="600"/>
        <end position="659"/>
    </location>
</feature>
<evidence type="ECO:0000259" key="3">
    <source>
        <dbReference type="Pfam" id="PF19278"/>
    </source>
</evidence>
<dbReference type="Pfam" id="PF01968">
    <property type="entry name" value="Hydantoinase_A"/>
    <property type="match status" value="1"/>
</dbReference>
<dbReference type="EMBL" id="BAABAL010000005">
    <property type="protein sequence ID" value="GAA3991593.1"/>
    <property type="molecule type" value="Genomic_DNA"/>
</dbReference>